<dbReference type="OrthoDB" id="128089at2"/>
<protein>
    <recommendedName>
        <fullName evidence="5">AAA+ ATPase domain-containing protein</fullName>
    </recommendedName>
</protein>
<evidence type="ECO:0000313" key="4">
    <source>
        <dbReference type="Proteomes" id="UP000182977"/>
    </source>
</evidence>
<dbReference type="PANTHER" id="PTHR43566:SF2">
    <property type="entry name" value="DUF4143 DOMAIN-CONTAINING PROTEIN"/>
    <property type="match status" value="1"/>
</dbReference>
<dbReference type="SUPFAM" id="SSF52540">
    <property type="entry name" value="P-loop containing nucleoside triphosphate hydrolases"/>
    <property type="match status" value="1"/>
</dbReference>
<gene>
    <name evidence="3" type="ORF">SAMN04488563_0710</name>
</gene>
<proteinExistence type="predicted"/>
<name>A0A1H2GWD0_9ACTN</name>
<dbReference type="AlphaFoldDB" id="A0A1H2GWD0"/>
<accession>A0A1H2GWD0</accession>
<dbReference type="EMBL" id="LT629791">
    <property type="protein sequence ID" value="SDU23841.1"/>
    <property type="molecule type" value="Genomic_DNA"/>
</dbReference>
<evidence type="ECO:0000313" key="3">
    <source>
        <dbReference type="EMBL" id="SDU23841.1"/>
    </source>
</evidence>
<dbReference type="Pfam" id="PF13173">
    <property type="entry name" value="AAA_14"/>
    <property type="match status" value="1"/>
</dbReference>
<dbReference type="STRING" id="419479.SAMN04488563_0710"/>
<dbReference type="InterPro" id="IPR025420">
    <property type="entry name" value="DUF4143"/>
</dbReference>
<evidence type="ECO:0008006" key="5">
    <source>
        <dbReference type="Google" id="ProtNLM"/>
    </source>
</evidence>
<dbReference type="InterPro" id="IPR041682">
    <property type="entry name" value="AAA_14"/>
</dbReference>
<evidence type="ECO:0000259" key="1">
    <source>
        <dbReference type="Pfam" id="PF13173"/>
    </source>
</evidence>
<dbReference type="Pfam" id="PF13635">
    <property type="entry name" value="DUF4143"/>
    <property type="match status" value="1"/>
</dbReference>
<dbReference type="PANTHER" id="PTHR43566">
    <property type="entry name" value="CONSERVED PROTEIN"/>
    <property type="match status" value="1"/>
</dbReference>
<dbReference type="RefSeq" id="WP_046766445.1">
    <property type="nucleotide sequence ID" value="NZ_KQ061219.1"/>
</dbReference>
<keyword evidence="4" id="KW-1185">Reference proteome</keyword>
<organism evidence="3 4">
    <name type="scientific">Jiangella alkaliphila</name>
    <dbReference type="NCBI Taxonomy" id="419479"/>
    <lineage>
        <taxon>Bacteria</taxon>
        <taxon>Bacillati</taxon>
        <taxon>Actinomycetota</taxon>
        <taxon>Actinomycetes</taxon>
        <taxon>Jiangellales</taxon>
        <taxon>Jiangellaceae</taxon>
        <taxon>Jiangella</taxon>
    </lineage>
</organism>
<reference evidence="4" key="1">
    <citation type="submission" date="2016-10" db="EMBL/GenBank/DDBJ databases">
        <authorList>
            <person name="Varghese N."/>
            <person name="Submissions S."/>
        </authorList>
    </citation>
    <scope>NUCLEOTIDE SEQUENCE [LARGE SCALE GENOMIC DNA]</scope>
    <source>
        <strain evidence="4">DSM 45079</strain>
    </source>
</reference>
<feature type="domain" description="AAA" evidence="1">
    <location>
        <begin position="21"/>
        <end position="135"/>
    </location>
</feature>
<dbReference type="Proteomes" id="UP000182977">
    <property type="component" value="Chromosome I"/>
</dbReference>
<sequence length="411" mass="44224">MSTYLPRFADSTLGRLVGAFPAVIVLGPRGCGKTTTARRMAAATVALDDPRQAAAFHLDPSAALAALRPAYGTLLIDEWQEVPAVLGAVKRAVDTGAGPGSFVLTGSVHAALEGASWAGTGRTVHVDMYPLTEAERQGRGDAVRPEELLFSEPASAPSGHDLTDYLVAALVGGYPATFGLDDRDRQLWLRSFADQLVTRDAAEAEPIRDLTALRRLFRVLAEYSGAIVDDSEIARAVGIDVRTVRGYQRVLTDLRVVDSLPAWHDSRISRLVKAPKRYLVDSGLAAALLGVDLFGVLRRGDIVGHLLETFVIAQLRSLFATADGDWRLHHLRVQDGRHEIDVIAEAADGGVVAIEIKATAAPAANDARHIAWLRATIGQRFRQGIVYHTGTLSMPLGERITARPISTLWAA</sequence>
<evidence type="ECO:0000259" key="2">
    <source>
        <dbReference type="Pfam" id="PF13635"/>
    </source>
</evidence>
<feature type="domain" description="DUF4143" evidence="2">
    <location>
        <begin position="199"/>
        <end position="358"/>
    </location>
</feature>
<dbReference type="InterPro" id="IPR027417">
    <property type="entry name" value="P-loop_NTPase"/>
</dbReference>